<comment type="caution">
    <text evidence="2">The sequence shown here is derived from an EMBL/GenBank/DDBJ whole genome shotgun (WGS) entry which is preliminary data.</text>
</comment>
<organism evidence="2 4">
    <name type="scientific">Bacillus clarus</name>
    <dbReference type="NCBI Taxonomy" id="2338372"/>
    <lineage>
        <taxon>Bacteria</taxon>
        <taxon>Bacillati</taxon>
        <taxon>Bacillota</taxon>
        <taxon>Bacilli</taxon>
        <taxon>Bacillales</taxon>
        <taxon>Bacillaceae</taxon>
        <taxon>Bacillus</taxon>
        <taxon>Bacillus cereus group</taxon>
    </lineage>
</organism>
<dbReference type="Proteomes" id="UP000029389">
    <property type="component" value="Unassembled WGS sequence"/>
</dbReference>
<evidence type="ECO:0000313" key="4">
    <source>
        <dbReference type="Proteomes" id="UP000029389"/>
    </source>
</evidence>
<keyword evidence="1" id="KW-0472">Membrane</keyword>
<dbReference type="EMBL" id="JMQC01000008">
    <property type="protein sequence ID" value="KFM99436.1"/>
    <property type="molecule type" value="Genomic_DNA"/>
</dbReference>
<reference evidence="3 5" key="2">
    <citation type="submission" date="2018-08" db="EMBL/GenBank/DDBJ databases">
        <title>Bacillus clarus sp. nov. strain PS00077A.</title>
        <authorList>
            <person name="Mendez Acevedo M."/>
            <person name="Carroll L."/>
            <person name="Mukherjee M."/>
            <person name="Wiedmann M."/>
            <person name="Kovac J."/>
        </authorList>
    </citation>
    <scope>NUCLEOTIDE SEQUENCE [LARGE SCALE GENOMIC DNA]</scope>
    <source>
        <strain evidence="3 5">PS00077A</strain>
    </source>
</reference>
<evidence type="ECO:0000313" key="2">
    <source>
        <dbReference type="EMBL" id="KFM99436.1"/>
    </source>
</evidence>
<evidence type="ECO:0000256" key="1">
    <source>
        <dbReference type="SAM" id="Phobius"/>
    </source>
</evidence>
<dbReference type="PATRIC" id="fig|1405.8.peg.3506"/>
<dbReference type="EMBL" id="QVOD01000004">
    <property type="protein sequence ID" value="RFT67863.1"/>
    <property type="molecule type" value="Genomic_DNA"/>
</dbReference>
<keyword evidence="1" id="KW-1133">Transmembrane helix</keyword>
<keyword evidence="5" id="KW-1185">Reference proteome</keyword>
<reference evidence="2 4" key="1">
    <citation type="submission" date="2014-04" db="EMBL/GenBank/DDBJ databases">
        <authorList>
            <person name="Bishop-Lilly K.A."/>
            <person name="Broomall S.M."/>
            <person name="Chain P.S."/>
            <person name="Chertkov O."/>
            <person name="Coyne S.R."/>
            <person name="Daligault H.E."/>
            <person name="Davenport K.W."/>
            <person name="Erkkila T."/>
            <person name="Frey K.G."/>
            <person name="Gibbons H.S."/>
            <person name="Gu W."/>
            <person name="Jaissle J."/>
            <person name="Johnson S.L."/>
            <person name="Koroleva G.I."/>
            <person name="Ladner J.T."/>
            <person name="Lo C.-C."/>
            <person name="Minogue T.D."/>
            <person name="Munk C."/>
            <person name="Palacios G.F."/>
            <person name="Redden C.L."/>
            <person name="Rosenzweig C.N."/>
            <person name="Scholz M.B."/>
            <person name="Teshima H."/>
            <person name="Xu Y."/>
        </authorList>
    </citation>
    <scope>NUCLEOTIDE SEQUENCE [LARGE SCALE GENOMIC DNA]</scope>
    <source>
        <strain evidence="2 4">BHP</strain>
    </source>
</reference>
<dbReference type="RefSeq" id="WP_042982192.1">
    <property type="nucleotide sequence ID" value="NZ_JMQC01000008.1"/>
</dbReference>
<name>A0A090YMG5_9BACI</name>
<evidence type="ECO:0000313" key="5">
    <source>
        <dbReference type="Proteomes" id="UP000264294"/>
    </source>
</evidence>
<sequence>MMKNIFRYILISFCFITIPILYITIVSSHIVPKKFLKEDWPNVKRTAELVTVGYFKKDKNLDIVIDIVNPPEEYYTHEVYVSGYAGKDKNQRISVIVDFNKNYKVTNLSENN</sequence>
<protein>
    <submittedName>
        <fullName evidence="3">Phosphoglycolate phosphatase</fullName>
    </submittedName>
</protein>
<evidence type="ECO:0000313" key="3">
    <source>
        <dbReference type="EMBL" id="RFT67863.1"/>
    </source>
</evidence>
<feature type="transmembrane region" description="Helical" evidence="1">
    <location>
        <begin position="6"/>
        <end position="27"/>
    </location>
</feature>
<dbReference type="Proteomes" id="UP000264294">
    <property type="component" value="Unassembled WGS sequence"/>
</dbReference>
<dbReference type="AlphaFoldDB" id="A0A090YMG5"/>
<proteinExistence type="predicted"/>
<accession>A0A090YMG5</accession>
<gene>
    <name evidence="3" type="ORF">D0U04_05200</name>
    <name evidence="2" type="ORF">DJ93_3416</name>
</gene>
<keyword evidence="1" id="KW-0812">Transmembrane</keyword>